<dbReference type="RefSeq" id="XP_040633731.1">
    <property type="nucleotide sequence ID" value="XM_040787556.1"/>
</dbReference>
<dbReference type="AlphaFoldDB" id="A0A017RZS2"/>
<sequence>MHPLKLSLGLRLVLSHPCPPTITLMQNRHNCSPQQLHHPHLLLLPRVQWRPPTHQRRKHNACASPNRKLPLATLRPRTDHILLSARDCIVSCSRFIQHDSMSIILWGRLRFHIGGWIGDRVSED</sequence>
<dbReference type="EMBL" id="KK088477">
    <property type="protein sequence ID" value="EYE90041.1"/>
    <property type="molecule type" value="Genomic_DNA"/>
</dbReference>
<dbReference type="Proteomes" id="UP000019804">
    <property type="component" value="Unassembled WGS sequence"/>
</dbReference>
<proteinExistence type="predicted"/>
<keyword evidence="2" id="KW-1185">Reference proteome</keyword>
<organism evidence="1 2">
    <name type="scientific">Aspergillus ruber (strain CBS 135680)</name>
    <dbReference type="NCBI Taxonomy" id="1388766"/>
    <lineage>
        <taxon>Eukaryota</taxon>
        <taxon>Fungi</taxon>
        <taxon>Dikarya</taxon>
        <taxon>Ascomycota</taxon>
        <taxon>Pezizomycotina</taxon>
        <taxon>Eurotiomycetes</taxon>
        <taxon>Eurotiomycetidae</taxon>
        <taxon>Eurotiales</taxon>
        <taxon>Aspergillaceae</taxon>
        <taxon>Aspergillus</taxon>
        <taxon>Aspergillus subgen. Aspergillus</taxon>
    </lineage>
</organism>
<dbReference type="GeneID" id="63702680"/>
<evidence type="ECO:0000313" key="1">
    <source>
        <dbReference type="EMBL" id="EYE90041.1"/>
    </source>
</evidence>
<gene>
    <name evidence="1" type="ORF">EURHEDRAFT_552283</name>
</gene>
<protein>
    <submittedName>
        <fullName evidence="1">Uncharacterized protein</fullName>
    </submittedName>
</protein>
<reference evidence="2" key="1">
    <citation type="journal article" date="2014" name="Nat. Commun.">
        <title>Genomic adaptations of the halophilic Dead Sea filamentous fungus Eurotium rubrum.</title>
        <authorList>
            <person name="Kis-Papo T."/>
            <person name="Weig A.R."/>
            <person name="Riley R."/>
            <person name="Persoh D."/>
            <person name="Salamov A."/>
            <person name="Sun H."/>
            <person name="Lipzen A."/>
            <person name="Wasser S.P."/>
            <person name="Rambold G."/>
            <person name="Grigoriev I.V."/>
            <person name="Nevo E."/>
        </authorList>
    </citation>
    <scope>NUCLEOTIDE SEQUENCE [LARGE SCALE GENOMIC DNA]</scope>
    <source>
        <strain evidence="2">CBS 135680</strain>
    </source>
</reference>
<name>A0A017RZS2_ASPRC</name>
<evidence type="ECO:0000313" key="2">
    <source>
        <dbReference type="Proteomes" id="UP000019804"/>
    </source>
</evidence>
<accession>A0A017RZS2</accession>
<dbReference type="HOGENOM" id="CLU_2003439_0_0_1"/>